<keyword evidence="2" id="KW-1185">Reference proteome</keyword>
<dbReference type="KEGG" id="lfa:LFA_1360"/>
<name>A0A098G2V1_9GAMM</name>
<protein>
    <submittedName>
        <fullName evidence="1">Uncharacterized protein</fullName>
    </submittedName>
</protein>
<evidence type="ECO:0000313" key="2">
    <source>
        <dbReference type="Proteomes" id="UP000032430"/>
    </source>
</evidence>
<gene>
    <name evidence="1" type="ORF">LFA_1360</name>
</gene>
<proteinExistence type="predicted"/>
<dbReference type="EMBL" id="LN614827">
    <property type="protein sequence ID" value="CEG56783.1"/>
    <property type="molecule type" value="Genomic_DNA"/>
</dbReference>
<dbReference type="AlphaFoldDB" id="A0A098G2V1"/>
<dbReference type="Proteomes" id="UP000032430">
    <property type="component" value="Chromosome I"/>
</dbReference>
<evidence type="ECO:0000313" key="1">
    <source>
        <dbReference type="EMBL" id="CEG56783.1"/>
    </source>
</evidence>
<sequence length="46" mass="5610">MKIKKIQVKTVFLLFFCYDDRPQWYYSFFPLCGYPSFYNTSIIPSL</sequence>
<organism evidence="1 2">
    <name type="scientific">Legionella fallonii LLAP-10</name>
    <dbReference type="NCBI Taxonomy" id="1212491"/>
    <lineage>
        <taxon>Bacteria</taxon>
        <taxon>Pseudomonadati</taxon>
        <taxon>Pseudomonadota</taxon>
        <taxon>Gammaproteobacteria</taxon>
        <taxon>Legionellales</taxon>
        <taxon>Legionellaceae</taxon>
        <taxon>Legionella</taxon>
    </lineage>
</organism>
<reference evidence="2" key="1">
    <citation type="submission" date="2014-09" db="EMBL/GenBank/DDBJ databases">
        <authorList>
            <person name="Gomez-Valero L."/>
        </authorList>
    </citation>
    <scope>NUCLEOTIDE SEQUENCE [LARGE SCALE GENOMIC DNA]</scope>
    <source>
        <strain evidence="2">ATCC700992</strain>
    </source>
</reference>
<dbReference type="HOGENOM" id="CLU_3185306_0_0_6"/>
<accession>A0A098G2V1</accession>